<dbReference type="OrthoDB" id="1272486at2"/>
<accession>A0A6P1QV89</accession>
<reference evidence="1 2" key="1">
    <citation type="submission" date="2018-04" db="EMBL/GenBank/DDBJ databases">
        <title>Characteristic and Complete Genome Sequencing of A Novel Member of Infective Endocarditis Causative Bacteria: Bergeyella cardium QL-PH.</title>
        <authorList>
            <person name="Pan H."/>
            <person name="Sun E."/>
            <person name="Zhang Y."/>
        </authorList>
    </citation>
    <scope>NUCLEOTIDE SEQUENCE [LARGE SCALE GENOMIC DNA]</scope>
    <source>
        <strain evidence="1 2">HPQL</strain>
    </source>
</reference>
<dbReference type="RefSeq" id="WP_120489037.1">
    <property type="nucleotide sequence ID" value="NZ_CP029149.1"/>
</dbReference>
<dbReference type="Proteomes" id="UP000464318">
    <property type="component" value="Chromosome"/>
</dbReference>
<organism evidence="1 2">
    <name type="scientific">Bergeyella cardium</name>
    <dbReference type="NCBI Taxonomy" id="1585976"/>
    <lineage>
        <taxon>Bacteria</taxon>
        <taxon>Pseudomonadati</taxon>
        <taxon>Bacteroidota</taxon>
        <taxon>Flavobacteriia</taxon>
        <taxon>Flavobacteriales</taxon>
        <taxon>Weeksellaceae</taxon>
        <taxon>Bergeyella</taxon>
    </lineage>
</organism>
<dbReference type="AlphaFoldDB" id="A0A6P1QV89"/>
<protein>
    <submittedName>
        <fullName evidence="1">Uncharacterized protein</fullName>
    </submittedName>
</protein>
<gene>
    <name evidence="1" type="ORF">DBX24_08605</name>
</gene>
<dbReference type="EMBL" id="CP029149">
    <property type="protein sequence ID" value="QHN65936.1"/>
    <property type="molecule type" value="Genomic_DNA"/>
</dbReference>
<name>A0A6P1QV89_9FLAO</name>
<sequence length="190" mass="22410">MLKKNPSVSGFIISVLALMVAFGIYFLFLAKKNEYVVDNPTTNTYYFKINGGEERIIAGGQSLKIDLRRGKNRVEVFDQDKKPLYDSTFQVEKVRGLLNISQSDYYINRQYYGYGVDRDSLLAALPKTEIDGKKYYGNPIHFHNLYTEDFYYNVDEDYDKVIKNIDKLESRTKIFRKGDFLNYYNEYYKF</sequence>
<evidence type="ECO:0000313" key="2">
    <source>
        <dbReference type="Proteomes" id="UP000464318"/>
    </source>
</evidence>
<proteinExistence type="predicted"/>
<evidence type="ECO:0000313" key="1">
    <source>
        <dbReference type="EMBL" id="QHN65936.1"/>
    </source>
</evidence>
<dbReference type="KEGG" id="bcad:DBX24_08605"/>
<keyword evidence="2" id="KW-1185">Reference proteome</keyword>